<keyword evidence="6" id="KW-0175">Coiled coil</keyword>
<protein>
    <recommendedName>
        <fullName evidence="1">site-specific DNA-methyltransferase (adenine-specific)</fullName>
        <ecNumber evidence="1">2.1.1.72</ecNumber>
    </recommendedName>
</protein>
<evidence type="ECO:0000256" key="2">
    <source>
        <dbReference type="ARBA" id="ARBA00022603"/>
    </source>
</evidence>
<keyword evidence="8" id="KW-0614">Plasmid</keyword>
<proteinExistence type="predicted"/>
<dbReference type="InterPro" id="IPR029063">
    <property type="entry name" value="SAM-dependent_MTases_sf"/>
</dbReference>
<dbReference type="Pfam" id="PF07669">
    <property type="entry name" value="Eco57I"/>
    <property type="match status" value="1"/>
</dbReference>
<feature type="coiled-coil region" evidence="6">
    <location>
        <begin position="880"/>
        <end position="907"/>
    </location>
</feature>
<dbReference type="PANTHER" id="PTHR33841">
    <property type="entry name" value="DNA METHYLTRANSFERASE YEEA-RELATED"/>
    <property type="match status" value="1"/>
</dbReference>
<evidence type="ECO:0000256" key="1">
    <source>
        <dbReference type="ARBA" id="ARBA00011900"/>
    </source>
</evidence>
<dbReference type="GO" id="GO:0006304">
    <property type="term" value="P:DNA modification"/>
    <property type="evidence" value="ECO:0007669"/>
    <property type="project" value="InterPro"/>
</dbReference>
<dbReference type="PANTHER" id="PTHR33841:SF1">
    <property type="entry name" value="DNA METHYLTRANSFERASE A"/>
    <property type="match status" value="1"/>
</dbReference>
<evidence type="ECO:0000256" key="4">
    <source>
        <dbReference type="ARBA" id="ARBA00022691"/>
    </source>
</evidence>
<keyword evidence="3 8" id="KW-0808">Transferase</keyword>
<dbReference type="EC" id="2.1.1.72" evidence="1"/>
<name>A0AA46S6I7_9GAMM</name>
<evidence type="ECO:0000256" key="5">
    <source>
        <dbReference type="ARBA" id="ARBA00047942"/>
    </source>
</evidence>
<dbReference type="NCBIfam" id="NF033452">
    <property type="entry name" value="BREX_1_MTaseX"/>
    <property type="match status" value="1"/>
</dbReference>
<evidence type="ECO:0000313" key="8">
    <source>
        <dbReference type="EMBL" id="UYF73841.1"/>
    </source>
</evidence>
<evidence type="ECO:0000256" key="3">
    <source>
        <dbReference type="ARBA" id="ARBA00022679"/>
    </source>
</evidence>
<comment type="catalytic activity">
    <reaction evidence="5">
        <text>a 2'-deoxyadenosine in DNA + S-adenosyl-L-methionine = an N(6)-methyl-2'-deoxyadenosine in DNA + S-adenosyl-L-homocysteine + H(+)</text>
        <dbReference type="Rhea" id="RHEA:15197"/>
        <dbReference type="Rhea" id="RHEA-COMP:12418"/>
        <dbReference type="Rhea" id="RHEA-COMP:12419"/>
        <dbReference type="ChEBI" id="CHEBI:15378"/>
        <dbReference type="ChEBI" id="CHEBI:57856"/>
        <dbReference type="ChEBI" id="CHEBI:59789"/>
        <dbReference type="ChEBI" id="CHEBI:90615"/>
        <dbReference type="ChEBI" id="CHEBI:90616"/>
        <dbReference type="EC" id="2.1.1.72"/>
    </reaction>
</comment>
<dbReference type="REBASE" id="668304">
    <property type="entry name" value="M.Aur10559ORF18200P"/>
</dbReference>
<dbReference type="InterPro" id="IPR050953">
    <property type="entry name" value="N4_N6_ade-DNA_methylase"/>
</dbReference>
<dbReference type="InterPro" id="IPR047939">
    <property type="entry name" value="BREX_1_PglX"/>
</dbReference>
<evidence type="ECO:0000259" key="7">
    <source>
        <dbReference type="Pfam" id="PF07669"/>
    </source>
</evidence>
<keyword evidence="2 8" id="KW-0489">Methyltransferase</keyword>
<keyword evidence="4" id="KW-0949">S-adenosyl-L-methionine</keyword>
<dbReference type="AlphaFoldDB" id="A0AA46S6I7"/>
<organism evidence="8 9">
    <name type="scientific">Acinetobacter ursingii</name>
    <dbReference type="NCBI Taxonomy" id="108980"/>
    <lineage>
        <taxon>Bacteria</taxon>
        <taxon>Pseudomonadati</taxon>
        <taxon>Pseudomonadota</taxon>
        <taxon>Gammaproteobacteria</taxon>
        <taxon>Moraxellales</taxon>
        <taxon>Moraxellaceae</taxon>
        <taxon>Acinetobacter</taxon>
    </lineage>
</organism>
<dbReference type="RefSeq" id="WP_263513453.1">
    <property type="nucleotide sequence ID" value="NZ_CP089053.1"/>
</dbReference>
<reference evidence="8" key="1">
    <citation type="journal article" date="2022" name="J Glob Antimicrob Resist">
        <title>Comparative analysis of IMP-4- and OXA-58-containing plasmids of three carbapenemase-producing Acinetobacter ursingii strains in the Netherlands.</title>
        <authorList>
            <person name="Hendrickx A.P.A."/>
            <person name="Schade R.P."/>
            <person name="Landman F."/>
            <person name="Bosch T."/>
            <person name="Schouls L.M."/>
            <person name="van Dijk K."/>
        </authorList>
    </citation>
    <scope>NUCLEOTIDE SEQUENCE</scope>
    <source>
        <strain evidence="8">RIVM_C010559</strain>
    </source>
</reference>
<sequence>MNTSNIKKYAPQARNDFIAAMRKQAAKYGITADSILPAEQKGDLLLIGDQVFPLSVMKPREKLIKRIQASSFEQTIDYIAYSWFNRLCAIRYMECKGLLDHGRRVLSSADGSAGLPQILEECLDIDLPGLDASRVAELKLDGNKDEELYRELLLAQCHALNQVMPLLFEQVSDESELLLPDNLTKTDSLIRDLVSSIPEEDWSDVQIIGWLYQFYISEKKDQVIGKVVKSEDIPAATQLFTPNWIVKYLVQNSVGRLWMMAQPDSTLASEWEYYIQPAEQTDEVNAQLKQLINVRISEDGDTLNPESITVLDPACGSGHILVEAYDCLKAIYLERGYRSRDIPRLILENNLYGIDIDTRAAQLASFALLMKAREDDRRLFSNPPKLNIIALQDSQPERLDAFSQDLASIGIAQTDLKELLDLFEYSSTFGSLIQIPAAFAKKLPDLESKLNTALASGDIFAQQSAQELLPLVQQTKLLAKQYDAVIANPPYMGGKGMNIALKGFAKKTFPNSKSDLFAMFIERGFDWCKDSGFNSMVTMQSWMFLSSYEAMREKLLQDRTIQTMAHLGARAFPEISGEVVQTTAFVMQGKHLEGFKPVFFRLVNTEQNKKEIELKAGLNRFDSTVQDDFKKIPGSPVAYWVKDKIRGTFKKFPILKKEGDTRQGMATSDNNRFLRMWYEVNRLDLISNCSSSQDAKDLNPTWVPYNKGGGYRKWYGNQDYVIKWKNSGEEVIGYAASLYGSPTRTIKSMTEYFKPSVSWSKISSGDISFRYFPNGFIFDVAGCCIFFENNEALYTCLGFVNSPICKNVIEAISPTVNYEAGHIASLPFSHALLDSKDEISQQVKSLIAQAKIDWDSYEISWDFTENPIIRTQQPNLEQAFNTWQQQNTDAVAEMKGLEEENNKLFIEAYGLQDELTPEVPDEQITLTRADREKDSQRLVSYALGCMMGRYSLDEQGLIYAHAGNQDFDASRYQKFPADADGIIPLTEMHWFEDDATHRIREFLTAVWGKDTLDTNMLWLAESLDKKASETAEDTIRRYLASKFYKDHMQTYKKRPIYWLFSSGKQGAFQALVYLHRYNESTLARMRTEYVMPLISKMAAMVNSLQSEIENSDSAAEIKRKEKELQNLHKQQAELSSFEEKLRHYADQRISLDLDDGVKVNYGKFGDLLAEVKAVTGEK</sequence>
<dbReference type="InterPro" id="IPR002052">
    <property type="entry name" value="DNA_methylase_N6_adenine_CS"/>
</dbReference>
<dbReference type="EMBL" id="CP089053">
    <property type="protein sequence ID" value="UYF73841.1"/>
    <property type="molecule type" value="Genomic_DNA"/>
</dbReference>
<gene>
    <name evidence="8" type="primary">pglX</name>
    <name evidence="8" type="ORF">LSO60_18200</name>
</gene>
<dbReference type="PROSITE" id="PS00092">
    <property type="entry name" value="N6_MTASE"/>
    <property type="match status" value="1"/>
</dbReference>
<dbReference type="InterPro" id="IPR011639">
    <property type="entry name" value="MethylTrfase_TaqI-like_dom"/>
</dbReference>
<dbReference type="PRINTS" id="PR00507">
    <property type="entry name" value="N12N6MTFRASE"/>
</dbReference>
<dbReference type="Gene3D" id="3.40.50.150">
    <property type="entry name" value="Vaccinia Virus protein VP39"/>
    <property type="match status" value="1"/>
</dbReference>
<geneLocation type="plasmid" evidence="8 9">
    <name>pRIVM_C010559_2</name>
</geneLocation>
<evidence type="ECO:0000313" key="9">
    <source>
        <dbReference type="Proteomes" id="UP001164064"/>
    </source>
</evidence>
<feature type="domain" description="Type II methyltransferase M.TaqI-like" evidence="7">
    <location>
        <begin position="349"/>
        <end position="569"/>
    </location>
</feature>
<dbReference type="GO" id="GO:0009007">
    <property type="term" value="F:site-specific DNA-methyltransferase (adenine-specific) activity"/>
    <property type="evidence" value="ECO:0007669"/>
    <property type="project" value="UniProtKB-EC"/>
</dbReference>
<accession>A0AA46S6I7</accession>
<dbReference type="SUPFAM" id="SSF53335">
    <property type="entry name" value="S-adenosyl-L-methionine-dependent methyltransferases"/>
    <property type="match status" value="1"/>
</dbReference>
<dbReference type="Proteomes" id="UP001164064">
    <property type="component" value="Plasmid pRIVM_C010559_2"/>
</dbReference>
<evidence type="ECO:0000256" key="6">
    <source>
        <dbReference type="SAM" id="Coils"/>
    </source>
</evidence>
<dbReference type="GO" id="GO:0003676">
    <property type="term" value="F:nucleic acid binding"/>
    <property type="evidence" value="ECO:0007669"/>
    <property type="project" value="InterPro"/>
</dbReference>
<feature type="coiled-coil region" evidence="6">
    <location>
        <begin position="1110"/>
        <end position="1147"/>
    </location>
</feature>
<dbReference type="GO" id="GO:0032259">
    <property type="term" value="P:methylation"/>
    <property type="evidence" value="ECO:0007669"/>
    <property type="project" value="UniProtKB-KW"/>
</dbReference>